<keyword evidence="2" id="KW-0408">Iron</keyword>
<evidence type="ECO:0000313" key="7">
    <source>
        <dbReference type="EMBL" id="TLP36345.1"/>
    </source>
</evidence>
<dbReference type="InterPro" id="IPR029063">
    <property type="entry name" value="SAM-dependent_MTases_sf"/>
</dbReference>
<dbReference type="NCBIfam" id="TIGR04344">
    <property type="entry name" value="ovoA_Nterm"/>
    <property type="match status" value="1"/>
</dbReference>
<organism evidence="7 8">
    <name type="scientific">Arcobacter arenosus</name>
    <dbReference type="NCBI Taxonomy" id="2576037"/>
    <lineage>
        <taxon>Bacteria</taxon>
        <taxon>Pseudomonadati</taxon>
        <taxon>Campylobacterota</taxon>
        <taxon>Epsilonproteobacteria</taxon>
        <taxon>Campylobacterales</taxon>
        <taxon>Arcobacteraceae</taxon>
        <taxon>Arcobacter</taxon>
    </lineage>
</organism>
<dbReference type="InterPro" id="IPR027577">
    <property type="entry name" value="OvoA_Nterm"/>
</dbReference>
<dbReference type="SUPFAM" id="SSF53335">
    <property type="entry name" value="S-adenosyl-L-methionine-dependent methyltransferases"/>
    <property type="match status" value="1"/>
</dbReference>
<evidence type="ECO:0000256" key="3">
    <source>
        <dbReference type="ARBA" id="ARBA00037882"/>
    </source>
</evidence>
<dbReference type="SUPFAM" id="SSF56436">
    <property type="entry name" value="C-type lectin-like"/>
    <property type="match status" value="1"/>
</dbReference>
<comment type="pathway">
    <text evidence="3">Amino-acid biosynthesis; ergothioneine biosynthesis.</text>
</comment>
<evidence type="ECO:0000256" key="1">
    <source>
        <dbReference type="ARBA" id="ARBA00023002"/>
    </source>
</evidence>
<dbReference type="InterPro" id="IPR005532">
    <property type="entry name" value="SUMF_dom"/>
</dbReference>
<dbReference type="FunFam" id="3.90.1580.10:FF:000006">
    <property type="entry name" value="Generic methyltransferase, putative"/>
    <property type="match status" value="1"/>
</dbReference>
<dbReference type="EMBL" id="VANU01000006">
    <property type="protein sequence ID" value="TLP36345.1"/>
    <property type="molecule type" value="Genomic_DNA"/>
</dbReference>
<dbReference type="InterPro" id="IPR051043">
    <property type="entry name" value="Sulfatase_Mod_Factor_Kinase"/>
</dbReference>
<feature type="domain" description="Methyltransferase type 12" evidence="5">
    <location>
        <begin position="505"/>
        <end position="626"/>
    </location>
</feature>
<dbReference type="Pfam" id="PF08242">
    <property type="entry name" value="Methyltransf_12"/>
    <property type="match status" value="1"/>
</dbReference>
<dbReference type="Gene3D" id="3.90.1580.10">
    <property type="entry name" value="paralog of FGE (formylglycine-generating enzyme)"/>
    <property type="match status" value="1"/>
</dbReference>
<dbReference type="PANTHER" id="PTHR23150:SF26">
    <property type="entry name" value="GENERIC METHYLTRANSFERASE"/>
    <property type="match status" value="1"/>
</dbReference>
<dbReference type="CDD" id="cd02440">
    <property type="entry name" value="AdoMet_MTases"/>
    <property type="match status" value="1"/>
</dbReference>
<dbReference type="Pfam" id="PF03781">
    <property type="entry name" value="FGE-sulfatase"/>
    <property type="match status" value="1"/>
</dbReference>
<dbReference type="PANTHER" id="PTHR23150">
    <property type="entry name" value="SULFATASE MODIFYING FACTOR 1, 2"/>
    <property type="match status" value="1"/>
</dbReference>
<dbReference type="Gene3D" id="3.40.50.150">
    <property type="entry name" value="Vaccinia Virus protein VP39"/>
    <property type="match status" value="1"/>
</dbReference>
<dbReference type="OrthoDB" id="9768004at2"/>
<dbReference type="NCBIfam" id="TIGR04345">
    <property type="entry name" value="ovoA_Cterm"/>
    <property type="match status" value="1"/>
</dbReference>
<dbReference type="GO" id="GO:0120147">
    <property type="term" value="F:formylglycine-generating oxidase activity"/>
    <property type="evidence" value="ECO:0007669"/>
    <property type="project" value="TreeGrafter"/>
</dbReference>
<reference evidence="7 8" key="1">
    <citation type="submission" date="2019-05" db="EMBL/GenBank/DDBJ databases">
        <title>Arcobacter sp. nov., isolated from sea sediment.</title>
        <authorList>
            <person name="Kim W."/>
        </authorList>
    </citation>
    <scope>NUCLEOTIDE SEQUENCE [LARGE SCALE GENOMIC DNA]</scope>
    <source>
        <strain evidence="7 8">CAU 1517</strain>
    </source>
</reference>
<dbReference type="InterPro" id="IPR024775">
    <property type="entry name" value="DinB-like"/>
</dbReference>
<keyword evidence="1" id="KW-0560">Oxidoreductase</keyword>
<sequence length="701" mass="83049">MESYRKDTIRLDEGTVEEKRAEIRNYFLQTYELDEKLFDLLEDKKYFYKQPNKLRQPLIFYYGHTATFFMNKLNVSNITTKRINKKFESIFAIGVDEMSWDDLNSENYDWPSFEEVKQYRNEVKSLVLEIIDNIEFTMPIDWESPMWIILMGIEHENIHIETSSVLLRELDIKYLIKDEIFQYCNEFSQKYPQNELVDVKGGDVLLEKDHSNPVFYGWDNEFAFHKAFIKDFKASKYLVSNGEFLEFVKDGGYSKLHYFSEDGLKWLDFKQAKMPVFWLKKDGEYFLREINRIVPLPLNYPVDINVYEAEAFCKYKSEKLGFEVRLPSEDEYYRLNDYVNAQEKVKNNEANIGLNFFNQTPVDKYDFDDFYDVVGNVWQWSITPTYPFDGFKTHPAYDDFTTPTFDDRHALIKGGSFISLGNEILRSARYAFRKHFFQHAGFRYVHSSNDYRTKLNNNVYETDEQISQYCEFHYGDEYFGVKNFPKNSVEILKPYLKDCQTKKAMDLGCSVGRSTFELAKYFDEVLGIDFSANFINVGVKLKKYDSLTFKVATQGELFEEKTVSLKDFDLDEIKDKVTFMQGDACNLKDIYTGYDLIFCSNLIDRLYYPQKFLDDVPNRVNKDGLLVLLSPYTWLEDYTPKENWLGGFLKDNKEVETLDTLKENLKDKFELLETIDVPFVIRETARKHQHTLSQMSIWKKI</sequence>
<proteinExistence type="predicted"/>
<evidence type="ECO:0000259" key="5">
    <source>
        <dbReference type="Pfam" id="PF08242"/>
    </source>
</evidence>
<accession>A0A5R8XYX2</accession>
<name>A0A5R8XYX2_9BACT</name>
<evidence type="ECO:0000259" key="6">
    <source>
        <dbReference type="Pfam" id="PF12867"/>
    </source>
</evidence>
<protein>
    <submittedName>
        <fullName evidence="7">5-histidylcysteine sulfoxide synthase</fullName>
    </submittedName>
</protein>
<dbReference type="InterPro" id="IPR042095">
    <property type="entry name" value="SUMF_sf"/>
</dbReference>
<dbReference type="AlphaFoldDB" id="A0A5R8XYX2"/>
<dbReference type="InterPro" id="IPR016187">
    <property type="entry name" value="CTDL_fold"/>
</dbReference>
<keyword evidence="8" id="KW-1185">Reference proteome</keyword>
<feature type="domain" description="Sulfatase-modifying factor enzyme-like" evidence="4">
    <location>
        <begin position="194"/>
        <end position="445"/>
    </location>
</feature>
<evidence type="ECO:0000313" key="8">
    <source>
        <dbReference type="Proteomes" id="UP000308901"/>
    </source>
</evidence>
<dbReference type="InterPro" id="IPR013217">
    <property type="entry name" value="Methyltransf_12"/>
</dbReference>
<dbReference type="InterPro" id="IPR027625">
    <property type="entry name" value="OvoA_Cterm"/>
</dbReference>
<evidence type="ECO:0000259" key="4">
    <source>
        <dbReference type="Pfam" id="PF03781"/>
    </source>
</evidence>
<comment type="caution">
    <text evidence="7">The sequence shown here is derived from an EMBL/GenBank/DDBJ whole genome shotgun (WGS) entry which is preliminary data.</text>
</comment>
<dbReference type="Proteomes" id="UP000308901">
    <property type="component" value="Unassembled WGS sequence"/>
</dbReference>
<dbReference type="Pfam" id="PF12867">
    <property type="entry name" value="DinB_2"/>
    <property type="match status" value="1"/>
</dbReference>
<evidence type="ECO:0000256" key="2">
    <source>
        <dbReference type="ARBA" id="ARBA00023004"/>
    </source>
</evidence>
<gene>
    <name evidence="7" type="primary">ovoA</name>
    <name evidence="7" type="ORF">FDK22_13295</name>
</gene>
<feature type="domain" description="DinB-like" evidence="6">
    <location>
        <begin position="30"/>
        <end position="162"/>
    </location>
</feature>